<dbReference type="SUPFAM" id="SSF48366">
    <property type="entry name" value="Ras GEF"/>
    <property type="match status" value="1"/>
</dbReference>
<dbReference type="Gene3D" id="1.20.870.10">
    <property type="entry name" value="Son of sevenless (SoS) protein Chain: S domain 1"/>
    <property type="match status" value="1"/>
</dbReference>
<feature type="domain" description="Ras-GEF" evidence="3">
    <location>
        <begin position="220"/>
        <end position="409"/>
    </location>
</feature>
<evidence type="ECO:0000259" key="3">
    <source>
        <dbReference type="PROSITE" id="PS50009"/>
    </source>
</evidence>
<dbReference type="InterPro" id="IPR023578">
    <property type="entry name" value="Ras_GEF_dom_sf"/>
</dbReference>
<feature type="domain" description="N-terminal Ras-GEF" evidence="4">
    <location>
        <begin position="40"/>
        <end position="184"/>
    </location>
</feature>
<dbReference type="PANTHER" id="PTHR23113">
    <property type="entry name" value="GUANINE NUCLEOTIDE EXCHANGE FACTOR"/>
    <property type="match status" value="1"/>
</dbReference>
<dbReference type="SMART" id="SM00147">
    <property type="entry name" value="RasGEF"/>
    <property type="match status" value="1"/>
</dbReference>
<keyword evidence="1 2" id="KW-0344">Guanine-nucleotide releasing factor</keyword>
<evidence type="ECO:0000259" key="4">
    <source>
        <dbReference type="PROSITE" id="PS50212"/>
    </source>
</evidence>
<dbReference type="InterPro" id="IPR000651">
    <property type="entry name" value="Ras-like_Gua-exchang_fac_N"/>
</dbReference>
<accession>E2AR67</accession>
<dbReference type="AlphaFoldDB" id="E2AR67"/>
<dbReference type="Pfam" id="PF00617">
    <property type="entry name" value="RasGEF"/>
    <property type="match status" value="1"/>
</dbReference>
<dbReference type="InterPro" id="IPR001895">
    <property type="entry name" value="RASGEF_cat_dom"/>
</dbReference>
<reference evidence="5 6" key="1">
    <citation type="journal article" date="2010" name="Science">
        <title>Genomic comparison of the ants Camponotus floridanus and Harpegnathos saltator.</title>
        <authorList>
            <person name="Bonasio R."/>
            <person name="Zhang G."/>
            <person name="Ye C."/>
            <person name="Mutti N.S."/>
            <person name="Fang X."/>
            <person name="Qin N."/>
            <person name="Donahue G."/>
            <person name="Yang P."/>
            <person name="Li Q."/>
            <person name="Li C."/>
            <person name="Zhang P."/>
            <person name="Huang Z."/>
            <person name="Berger S.L."/>
            <person name="Reinberg D."/>
            <person name="Wang J."/>
            <person name="Liebig J."/>
        </authorList>
    </citation>
    <scope>NUCLEOTIDE SEQUENCE [LARGE SCALE GENOMIC DNA]</scope>
    <source>
        <strain evidence="6">C129</strain>
    </source>
</reference>
<keyword evidence="6" id="KW-1185">Reference proteome</keyword>
<dbReference type="PANTHER" id="PTHR23113:SF363">
    <property type="entry name" value="PROTEIN SON OF SEVENLESS"/>
    <property type="match status" value="1"/>
</dbReference>
<protein>
    <submittedName>
        <fullName evidence="5">Protein son of sevenless</fullName>
    </submittedName>
</protein>
<dbReference type="GO" id="GO:0007265">
    <property type="term" value="P:Ras protein signal transduction"/>
    <property type="evidence" value="ECO:0007669"/>
    <property type="project" value="TreeGrafter"/>
</dbReference>
<dbReference type="EMBL" id="GL441893">
    <property type="protein sequence ID" value="EFN64072.1"/>
    <property type="molecule type" value="Genomic_DNA"/>
</dbReference>
<dbReference type="Pfam" id="PF00618">
    <property type="entry name" value="RasGEF_N"/>
    <property type="match status" value="1"/>
</dbReference>
<dbReference type="InterPro" id="IPR008937">
    <property type="entry name" value="Ras-like_GEF"/>
</dbReference>
<evidence type="ECO:0000256" key="1">
    <source>
        <dbReference type="ARBA" id="ARBA00022658"/>
    </source>
</evidence>
<dbReference type="SMART" id="SM00229">
    <property type="entry name" value="RasGEFN"/>
    <property type="match status" value="1"/>
</dbReference>
<organism evidence="6">
    <name type="scientific">Camponotus floridanus</name>
    <name type="common">Florida carpenter ant</name>
    <dbReference type="NCBI Taxonomy" id="104421"/>
    <lineage>
        <taxon>Eukaryota</taxon>
        <taxon>Metazoa</taxon>
        <taxon>Ecdysozoa</taxon>
        <taxon>Arthropoda</taxon>
        <taxon>Hexapoda</taxon>
        <taxon>Insecta</taxon>
        <taxon>Pterygota</taxon>
        <taxon>Neoptera</taxon>
        <taxon>Endopterygota</taxon>
        <taxon>Hymenoptera</taxon>
        <taxon>Apocrita</taxon>
        <taxon>Aculeata</taxon>
        <taxon>Formicoidea</taxon>
        <taxon>Formicidae</taxon>
        <taxon>Formicinae</taxon>
        <taxon>Camponotus</taxon>
    </lineage>
</organism>
<dbReference type="PROSITE" id="PS50212">
    <property type="entry name" value="RASGEF_NTER"/>
    <property type="match status" value="1"/>
</dbReference>
<dbReference type="GO" id="GO:0005886">
    <property type="term" value="C:plasma membrane"/>
    <property type="evidence" value="ECO:0007669"/>
    <property type="project" value="TreeGrafter"/>
</dbReference>
<name>E2AR67_CAMFO</name>
<dbReference type="OMA" id="NDHIFAC"/>
<gene>
    <name evidence="5" type="ORF">EAG_11702</name>
</gene>
<dbReference type="InterPro" id="IPR036964">
    <property type="entry name" value="RASGEF_cat_dom_sf"/>
</dbReference>
<evidence type="ECO:0000313" key="6">
    <source>
        <dbReference type="Proteomes" id="UP000000311"/>
    </source>
</evidence>
<dbReference type="GO" id="GO:0005085">
    <property type="term" value="F:guanyl-nucleotide exchange factor activity"/>
    <property type="evidence" value="ECO:0007669"/>
    <property type="project" value="UniProtKB-KW"/>
</dbReference>
<dbReference type="InParanoid" id="E2AR67"/>
<evidence type="ECO:0000313" key="5">
    <source>
        <dbReference type="EMBL" id="EFN64072.1"/>
    </source>
</evidence>
<dbReference type="PROSITE" id="PS50009">
    <property type="entry name" value="RASGEF_CAT"/>
    <property type="match status" value="1"/>
</dbReference>
<evidence type="ECO:0000256" key="2">
    <source>
        <dbReference type="PROSITE-ProRule" id="PRU00168"/>
    </source>
</evidence>
<sequence length="409" mass="48124">MIILLEEEKKYALRLPPAHMYKFVEQDSEGNIILETRENDVPLIKGATLIKLVERLTYHVYSDPTFIKAFLTTYRSFCSPQALLTLLIERFNIPDPSLFYGKKETSVCKTTKREDWKGYKIEFCHPVQFRVLNVLRHWIDYHFHDFERDGKLLETLQSFLKTINDTSVTQKLVNLLLEIVERKRESSKPISLHFKNHPPAIKSHLKIPENNEHYGILTIHPVEFARQLTLLEFQLYNAVKSVELVGCVWTKEDKNKSSPNLMKMIRHTTNFTRWLEKIIVEAQNFKERVAIVSRAIEIMLVLQDLKNFNGVLAIVGALDSVSIFRLKFTFQQLSEELRETLAEVRQINNNYVQKYKEMLQYVNPPCIPFLSVYLTNILHIEERDPAYLPENLLHIEERDPAYLPEPYQF</sequence>
<dbReference type="Gene3D" id="1.10.840.10">
    <property type="entry name" value="Ras guanine-nucleotide exchange factors catalytic domain"/>
    <property type="match status" value="1"/>
</dbReference>
<dbReference type="CDD" id="cd06224">
    <property type="entry name" value="REM"/>
    <property type="match status" value="1"/>
</dbReference>
<proteinExistence type="predicted"/>
<dbReference type="Proteomes" id="UP000000311">
    <property type="component" value="Unassembled WGS sequence"/>
</dbReference>
<dbReference type="OrthoDB" id="546434at2759"/>
<dbReference type="STRING" id="104421.E2AR67"/>